<feature type="chain" id="PRO_5030821299" evidence="1">
    <location>
        <begin position="20"/>
        <end position="108"/>
    </location>
</feature>
<organism evidence="2 3">
    <name type="scientific">Brucella pseudogrignonensis</name>
    <dbReference type="NCBI Taxonomy" id="419475"/>
    <lineage>
        <taxon>Bacteria</taxon>
        <taxon>Pseudomonadati</taxon>
        <taxon>Pseudomonadota</taxon>
        <taxon>Alphaproteobacteria</taxon>
        <taxon>Hyphomicrobiales</taxon>
        <taxon>Brucellaceae</taxon>
        <taxon>Brucella/Ochrobactrum group</taxon>
        <taxon>Brucella</taxon>
    </lineage>
</organism>
<dbReference type="Proteomes" id="UP000526233">
    <property type="component" value="Unassembled WGS sequence"/>
</dbReference>
<feature type="signal peptide" evidence="1">
    <location>
        <begin position="1"/>
        <end position="19"/>
    </location>
</feature>
<gene>
    <name evidence="2" type="ORF">EHE22_19870</name>
</gene>
<sequence>MKTALIAGLIALTPTLAFAEAELADWQKTGLETIKEEKKVRDAMWSQDISLWVGLDDDGTNRRGFGEYLCLVLNQAGRPKGKFVSISLLDYAAFMRGEHKELGKAVCN</sequence>
<evidence type="ECO:0000313" key="3">
    <source>
        <dbReference type="Proteomes" id="UP000526233"/>
    </source>
</evidence>
<name>A0A7Y3T7U7_9HYPH</name>
<protein>
    <submittedName>
        <fullName evidence="2">Uncharacterized protein</fullName>
    </submittedName>
</protein>
<reference evidence="2 3" key="1">
    <citation type="submission" date="2018-11" db="EMBL/GenBank/DDBJ databases">
        <title>Genome sequencing and analysis.</title>
        <authorList>
            <person name="Huang Y.-T."/>
        </authorList>
    </citation>
    <scope>NUCLEOTIDE SEQUENCE [LARGE SCALE GENOMIC DNA]</scope>
    <source>
        <strain evidence="2 3">SHIN</strain>
    </source>
</reference>
<dbReference type="RefSeq" id="WP_171380185.1">
    <property type="nucleotide sequence ID" value="NZ_PKQI01000003.1"/>
</dbReference>
<evidence type="ECO:0000256" key="1">
    <source>
        <dbReference type="SAM" id="SignalP"/>
    </source>
</evidence>
<evidence type="ECO:0000313" key="2">
    <source>
        <dbReference type="EMBL" id="NNV22672.1"/>
    </source>
</evidence>
<proteinExistence type="predicted"/>
<keyword evidence="1" id="KW-0732">Signal</keyword>
<dbReference type="EMBL" id="PKQI01000003">
    <property type="protein sequence ID" value="NNV22672.1"/>
    <property type="molecule type" value="Genomic_DNA"/>
</dbReference>
<comment type="caution">
    <text evidence="2">The sequence shown here is derived from an EMBL/GenBank/DDBJ whole genome shotgun (WGS) entry which is preliminary data.</text>
</comment>
<accession>A0A7Y3T7U7</accession>
<dbReference type="AlphaFoldDB" id="A0A7Y3T7U7"/>